<gene>
    <name evidence="3" type="ORF">METZ01_LOCUS70065</name>
</gene>
<comment type="similarity">
    <text evidence="1">Belongs to the F420H(2)-dependent quinone reductase family.</text>
</comment>
<dbReference type="InterPro" id="IPR004378">
    <property type="entry name" value="F420H2_quin_Rdtase"/>
</dbReference>
<reference evidence="3" key="1">
    <citation type="submission" date="2018-05" db="EMBL/GenBank/DDBJ databases">
        <authorList>
            <person name="Lanie J.A."/>
            <person name="Ng W.-L."/>
            <person name="Kazmierczak K.M."/>
            <person name="Andrzejewski T.M."/>
            <person name="Davidsen T.M."/>
            <person name="Wayne K.J."/>
            <person name="Tettelin H."/>
            <person name="Glass J.I."/>
            <person name="Rusch D."/>
            <person name="Podicherti R."/>
            <person name="Tsui H.-C.T."/>
            <person name="Winkler M.E."/>
        </authorList>
    </citation>
    <scope>NUCLEOTIDE SEQUENCE</scope>
</reference>
<evidence type="ECO:0000256" key="2">
    <source>
        <dbReference type="ARBA" id="ARBA00049106"/>
    </source>
</evidence>
<dbReference type="Pfam" id="PF04075">
    <property type="entry name" value="F420H2_quin_red"/>
    <property type="match status" value="1"/>
</dbReference>
<protein>
    <recommendedName>
        <fullName evidence="4">Nitroreductase domain-containing protein</fullName>
    </recommendedName>
</protein>
<name>A0A381TNY0_9ZZZZ</name>
<dbReference type="InterPro" id="IPR012349">
    <property type="entry name" value="Split_barrel_FMN-bd"/>
</dbReference>
<evidence type="ECO:0000256" key="1">
    <source>
        <dbReference type="ARBA" id="ARBA00008710"/>
    </source>
</evidence>
<accession>A0A381TNY0</accession>
<dbReference type="GO" id="GO:0070967">
    <property type="term" value="F:coenzyme F420 binding"/>
    <property type="evidence" value="ECO:0007669"/>
    <property type="project" value="TreeGrafter"/>
</dbReference>
<dbReference type="PANTHER" id="PTHR39428">
    <property type="entry name" value="F420H(2)-DEPENDENT QUINONE REDUCTASE RV1261C"/>
    <property type="match status" value="1"/>
</dbReference>
<dbReference type="Gene3D" id="2.30.110.10">
    <property type="entry name" value="Electron Transport, Fmn-binding Protein, Chain A"/>
    <property type="match status" value="1"/>
</dbReference>
<comment type="catalytic activity">
    <reaction evidence="2">
        <text>oxidized coenzyme F420-(gamma-L-Glu)(n) + a quinol + H(+) = reduced coenzyme F420-(gamma-L-Glu)(n) + a quinone</text>
        <dbReference type="Rhea" id="RHEA:39663"/>
        <dbReference type="Rhea" id="RHEA-COMP:12939"/>
        <dbReference type="Rhea" id="RHEA-COMP:14378"/>
        <dbReference type="ChEBI" id="CHEBI:15378"/>
        <dbReference type="ChEBI" id="CHEBI:24646"/>
        <dbReference type="ChEBI" id="CHEBI:132124"/>
        <dbReference type="ChEBI" id="CHEBI:133980"/>
        <dbReference type="ChEBI" id="CHEBI:139511"/>
    </reaction>
</comment>
<dbReference type="EMBL" id="UINC01004837">
    <property type="protein sequence ID" value="SVA17211.1"/>
    <property type="molecule type" value="Genomic_DNA"/>
</dbReference>
<proteinExistence type="inferred from homology"/>
<dbReference type="GO" id="GO:0005886">
    <property type="term" value="C:plasma membrane"/>
    <property type="evidence" value="ECO:0007669"/>
    <property type="project" value="TreeGrafter"/>
</dbReference>
<dbReference type="GO" id="GO:0016491">
    <property type="term" value="F:oxidoreductase activity"/>
    <property type="evidence" value="ECO:0007669"/>
    <property type="project" value="InterPro"/>
</dbReference>
<organism evidence="3">
    <name type="scientific">marine metagenome</name>
    <dbReference type="NCBI Taxonomy" id="408172"/>
    <lineage>
        <taxon>unclassified sequences</taxon>
        <taxon>metagenomes</taxon>
        <taxon>ecological metagenomes</taxon>
    </lineage>
</organism>
<dbReference type="AlphaFoldDB" id="A0A381TNY0"/>
<sequence>MMNRAHRSLLKGSGGKLGWAAAGMPVLELTTIGRKSGQPRSVMLTSPHREGDAVVIVASKGGEDSHPAWFLNLRENPTVVVSMKNDLDRKMVARVASPGERQRLWPIVTGSYANYANYQEKTEREIPLVVLEPADKAKPPG</sequence>
<evidence type="ECO:0000313" key="3">
    <source>
        <dbReference type="EMBL" id="SVA17211.1"/>
    </source>
</evidence>
<dbReference type="NCBIfam" id="TIGR00026">
    <property type="entry name" value="hi_GC_TIGR00026"/>
    <property type="match status" value="1"/>
</dbReference>
<evidence type="ECO:0008006" key="4">
    <source>
        <dbReference type="Google" id="ProtNLM"/>
    </source>
</evidence>
<dbReference type="PANTHER" id="PTHR39428:SF3">
    <property type="entry name" value="DEAZAFLAVIN-DEPENDENT NITROREDUCTASE"/>
    <property type="match status" value="1"/>
</dbReference>